<proteinExistence type="predicted"/>
<name>A0AAV4U4R1_CAEEX</name>
<protein>
    <submittedName>
        <fullName evidence="1">Uncharacterized protein</fullName>
    </submittedName>
</protein>
<dbReference type="EMBL" id="BPLR01012282">
    <property type="protein sequence ID" value="GIY52735.1"/>
    <property type="molecule type" value="Genomic_DNA"/>
</dbReference>
<keyword evidence="2" id="KW-1185">Reference proteome</keyword>
<sequence>MHRNFLCGFVCKEELTRLSEFDLLFFIITIWNAKHKALFIYSSSSPVEVSVRVVCRGQTGLWGLRPYYEDAWPIGLRLYLLATLLN</sequence>
<gene>
    <name evidence="1" type="ORF">CEXT_441711</name>
</gene>
<evidence type="ECO:0000313" key="2">
    <source>
        <dbReference type="Proteomes" id="UP001054945"/>
    </source>
</evidence>
<organism evidence="1 2">
    <name type="scientific">Caerostris extrusa</name>
    <name type="common">Bark spider</name>
    <name type="synonym">Caerostris bankana</name>
    <dbReference type="NCBI Taxonomy" id="172846"/>
    <lineage>
        <taxon>Eukaryota</taxon>
        <taxon>Metazoa</taxon>
        <taxon>Ecdysozoa</taxon>
        <taxon>Arthropoda</taxon>
        <taxon>Chelicerata</taxon>
        <taxon>Arachnida</taxon>
        <taxon>Araneae</taxon>
        <taxon>Araneomorphae</taxon>
        <taxon>Entelegynae</taxon>
        <taxon>Araneoidea</taxon>
        <taxon>Araneidae</taxon>
        <taxon>Caerostris</taxon>
    </lineage>
</organism>
<accession>A0AAV4U4R1</accession>
<reference evidence="1 2" key="1">
    <citation type="submission" date="2021-06" db="EMBL/GenBank/DDBJ databases">
        <title>Caerostris extrusa draft genome.</title>
        <authorList>
            <person name="Kono N."/>
            <person name="Arakawa K."/>
        </authorList>
    </citation>
    <scope>NUCLEOTIDE SEQUENCE [LARGE SCALE GENOMIC DNA]</scope>
</reference>
<comment type="caution">
    <text evidence="1">The sequence shown here is derived from an EMBL/GenBank/DDBJ whole genome shotgun (WGS) entry which is preliminary data.</text>
</comment>
<evidence type="ECO:0000313" key="1">
    <source>
        <dbReference type="EMBL" id="GIY52735.1"/>
    </source>
</evidence>
<dbReference type="Proteomes" id="UP001054945">
    <property type="component" value="Unassembled WGS sequence"/>
</dbReference>
<dbReference type="AlphaFoldDB" id="A0AAV4U4R1"/>